<dbReference type="GO" id="GO:0008270">
    <property type="term" value="F:zinc ion binding"/>
    <property type="evidence" value="ECO:0007669"/>
    <property type="project" value="UniProtKB-KW"/>
</dbReference>
<feature type="region of interest" description="Disordered" evidence="2">
    <location>
        <begin position="1"/>
        <end position="39"/>
    </location>
</feature>
<dbReference type="PROSITE" id="PS50966">
    <property type="entry name" value="ZF_SWIM"/>
    <property type="match status" value="1"/>
</dbReference>
<evidence type="ECO:0000313" key="4">
    <source>
        <dbReference type="EMBL" id="KAF6223778.1"/>
    </source>
</evidence>
<name>A0A8H6CI01_9LECA</name>
<dbReference type="GeneID" id="59294832"/>
<dbReference type="OrthoDB" id="5387895at2759"/>
<comment type="caution">
    <text evidence="4">The sequence shown here is derived from an EMBL/GenBank/DDBJ whole genome shotgun (WGS) entry which is preliminary data.</text>
</comment>
<dbReference type="RefSeq" id="XP_037158090.1">
    <property type="nucleotide sequence ID" value="XM_037315028.1"/>
</dbReference>
<evidence type="ECO:0000256" key="2">
    <source>
        <dbReference type="SAM" id="MobiDB-lite"/>
    </source>
</evidence>
<dbReference type="EMBL" id="JACCJC010000132">
    <property type="protein sequence ID" value="KAF6223778.1"/>
    <property type="molecule type" value="Genomic_DNA"/>
</dbReference>
<reference evidence="4 5" key="1">
    <citation type="journal article" date="2020" name="Genomics">
        <title>Complete, high-quality genomes from long-read metagenomic sequencing of two wolf lichen thalli reveals enigmatic genome architecture.</title>
        <authorList>
            <person name="McKenzie S.K."/>
            <person name="Walston R.F."/>
            <person name="Allen J.L."/>
        </authorList>
    </citation>
    <scope>NUCLEOTIDE SEQUENCE [LARGE SCALE GENOMIC DNA]</scope>
    <source>
        <strain evidence="4">WasteWater2</strain>
    </source>
</reference>
<feature type="domain" description="SWIM-type" evidence="3">
    <location>
        <begin position="98"/>
        <end position="140"/>
    </location>
</feature>
<keyword evidence="1" id="KW-0479">Metal-binding</keyword>
<sequence length="324" mass="36883">MPVTRSQTQFPQQRAGRSPRGRARGRGRGRGRGRAQPPALTIAPVSGYAGLQYDTQHLSPSSTQTAVEGLESMFSVDLVRPYGDGRDRYYAFQLRIPVAVRVYNPDSQRILQDRVECSCQGYRMSRSACPHLYWLFGRFHAILSEDQQVASSENSTQIEVTSRLSELYPLIEERHVSLPMSLNNVEGDDEEELTKIDSLCDILSSFDEGRTPSEYKRDVVDNQQPPMSFDDIFVPGDISRTIYRLAIYDEAFYQYLRQVVPPDVCARQYYNKQRQRARLAVQCLGHYGRSGPQTGHARNNSNRPSRISSSPFIPLLESEDNFEE</sequence>
<feature type="compositionally biased region" description="Polar residues" evidence="2">
    <location>
        <begin position="1"/>
        <end position="10"/>
    </location>
</feature>
<proteinExistence type="predicted"/>
<protein>
    <recommendedName>
        <fullName evidence="3">SWIM-type domain-containing protein</fullName>
    </recommendedName>
</protein>
<dbReference type="Proteomes" id="UP000578531">
    <property type="component" value="Unassembled WGS sequence"/>
</dbReference>
<evidence type="ECO:0000259" key="3">
    <source>
        <dbReference type="PROSITE" id="PS50966"/>
    </source>
</evidence>
<dbReference type="AlphaFoldDB" id="A0A8H6CI01"/>
<feature type="compositionally biased region" description="Low complexity" evidence="2">
    <location>
        <begin position="298"/>
        <end position="314"/>
    </location>
</feature>
<feature type="compositionally biased region" description="Basic residues" evidence="2">
    <location>
        <begin position="17"/>
        <end position="33"/>
    </location>
</feature>
<accession>A0A8H6CI01</accession>
<gene>
    <name evidence="4" type="ORF">HO173_013204</name>
</gene>
<evidence type="ECO:0000313" key="5">
    <source>
        <dbReference type="Proteomes" id="UP000578531"/>
    </source>
</evidence>
<dbReference type="InterPro" id="IPR007527">
    <property type="entry name" value="Znf_SWIM"/>
</dbReference>
<organism evidence="4 5">
    <name type="scientific">Letharia columbiana</name>
    <dbReference type="NCBI Taxonomy" id="112416"/>
    <lineage>
        <taxon>Eukaryota</taxon>
        <taxon>Fungi</taxon>
        <taxon>Dikarya</taxon>
        <taxon>Ascomycota</taxon>
        <taxon>Pezizomycotina</taxon>
        <taxon>Lecanoromycetes</taxon>
        <taxon>OSLEUM clade</taxon>
        <taxon>Lecanoromycetidae</taxon>
        <taxon>Lecanorales</taxon>
        <taxon>Lecanorineae</taxon>
        <taxon>Parmeliaceae</taxon>
        <taxon>Letharia</taxon>
    </lineage>
</organism>
<keyword evidence="1" id="KW-0863">Zinc-finger</keyword>
<keyword evidence="5" id="KW-1185">Reference proteome</keyword>
<feature type="region of interest" description="Disordered" evidence="2">
    <location>
        <begin position="290"/>
        <end position="324"/>
    </location>
</feature>
<evidence type="ECO:0000256" key="1">
    <source>
        <dbReference type="PROSITE-ProRule" id="PRU00325"/>
    </source>
</evidence>
<keyword evidence="1" id="KW-0862">Zinc</keyword>